<keyword evidence="1 4" id="KW-0808">Transferase</keyword>
<dbReference type="Proteomes" id="UP000199202">
    <property type="component" value="Unassembled WGS sequence"/>
</dbReference>
<dbReference type="SUPFAM" id="SSF55729">
    <property type="entry name" value="Acyl-CoA N-acyltransferases (Nat)"/>
    <property type="match status" value="1"/>
</dbReference>
<dbReference type="STRING" id="633440.SAMN05421869_115167"/>
<dbReference type="InterPro" id="IPR000182">
    <property type="entry name" value="GNAT_dom"/>
</dbReference>
<dbReference type="AlphaFoldDB" id="A0A1G9B621"/>
<evidence type="ECO:0000256" key="1">
    <source>
        <dbReference type="ARBA" id="ARBA00022679"/>
    </source>
</evidence>
<dbReference type="EMBL" id="FNDJ01000015">
    <property type="protein sequence ID" value="SDK34962.1"/>
    <property type="molecule type" value="Genomic_DNA"/>
</dbReference>
<dbReference type="InterPro" id="IPR016181">
    <property type="entry name" value="Acyl_CoA_acyltransferase"/>
</dbReference>
<dbReference type="Gene3D" id="3.40.630.30">
    <property type="match status" value="1"/>
</dbReference>
<sequence>MSQQTGTGASAEPQALDIGPAVEGDLAEIVRILNHTIVHSVASFATRPTSVAEQRGWFERFSSTGPHRLLVARRGEAVLGYACSGPYRDHEAFRETVEVSVALDAGCRGQGVGSALYRELFECLAGEPVHVVVAGIAVPNDASVALHRKFGFTEVGTFREYAVKNGQYISSLWMQRVLPGR</sequence>
<name>A0A1G9B621_9ACTN</name>
<dbReference type="CDD" id="cd04301">
    <property type="entry name" value="NAT_SF"/>
    <property type="match status" value="1"/>
</dbReference>
<dbReference type="PANTHER" id="PTHR43072">
    <property type="entry name" value="N-ACETYLTRANSFERASE"/>
    <property type="match status" value="1"/>
</dbReference>
<keyword evidence="5" id="KW-1185">Reference proteome</keyword>
<dbReference type="Pfam" id="PF00583">
    <property type="entry name" value="Acetyltransf_1"/>
    <property type="match status" value="1"/>
</dbReference>
<dbReference type="GO" id="GO:0016747">
    <property type="term" value="F:acyltransferase activity, transferring groups other than amino-acyl groups"/>
    <property type="evidence" value="ECO:0007669"/>
    <property type="project" value="InterPro"/>
</dbReference>
<feature type="domain" description="N-acetyltransferase" evidence="3">
    <location>
        <begin position="16"/>
        <end position="179"/>
    </location>
</feature>
<dbReference type="RefSeq" id="WP_176993467.1">
    <property type="nucleotide sequence ID" value="NZ_FNDJ01000015.1"/>
</dbReference>
<evidence type="ECO:0000313" key="4">
    <source>
        <dbReference type="EMBL" id="SDK34962.1"/>
    </source>
</evidence>
<dbReference type="PROSITE" id="PS51186">
    <property type="entry name" value="GNAT"/>
    <property type="match status" value="1"/>
</dbReference>
<evidence type="ECO:0000259" key="3">
    <source>
        <dbReference type="PROSITE" id="PS51186"/>
    </source>
</evidence>
<proteinExistence type="predicted"/>
<evidence type="ECO:0000256" key="2">
    <source>
        <dbReference type="ARBA" id="ARBA00023315"/>
    </source>
</evidence>
<organism evidence="4 5">
    <name type="scientific">Nonomuraea jiangxiensis</name>
    <dbReference type="NCBI Taxonomy" id="633440"/>
    <lineage>
        <taxon>Bacteria</taxon>
        <taxon>Bacillati</taxon>
        <taxon>Actinomycetota</taxon>
        <taxon>Actinomycetes</taxon>
        <taxon>Streptosporangiales</taxon>
        <taxon>Streptosporangiaceae</taxon>
        <taxon>Nonomuraea</taxon>
    </lineage>
</organism>
<accession>A0A1G9B621</accession>
<reference evidence="4 5" key="1">
    <citation type="submission" date="2016-10" db="EMBL/GenBank/DDBJ databases">
        <authorList>
            <person name="de Groot N.N."/>
        </authorList>
    </citation>
    <scope>NUCLEOTIDE SEQUENCE [LARGE SCALE GENOMIC DNA]</scope>
    <source>
        <strain evidence="4 5">CGMCC 4.6533</strain>
    </source>
</reference>
<keyword evidence="2" id="KW-0012">Acyltransferase</keyword>
<evidence type="ECO:0000313" key="5">
    <source>
        <dbReference type="Proteomes" id="UP000199202"/>
    </source>
</evidence>
<protein>
    <submittedName>
        <fullName evidence="4">Phosphinothricin acetyltransferase</fullName>
    </submittedName>
</protein>
<dbReference type="PANTHER" id="PTHR43072:SF23">
    <property type="entry name" value="UPF0039 PROTEIN C11D3.02C"/>
    <property type="match status" value="1"/>
</dbReference>
<gene>
    <name evidence="4" type="ORF">SAMN05421869_115167</name>
</gene>